<reference evidence="7" key="1">
    <citation type="submission" date="2020-08" db="EMBL/GenBank/DDBJ databases">
        <title>Genome public.</title>
        <authorList>
            <person name="Liu C."/>
            <person name="Sun Q."/>
        </authorList>
    </citation>
    <scope>NUCLEOTIDE SEQUENCE</scope>
    <source>
        <strain evidence="7">BX1005</strain>
    </source>
</reference>
<dbReference type="GO" id="GO:0009443">
    <property type="term" value="P:pyridoxal 5'-phosphate salvage"/>
    <property type="evidence" value="ECO:0007669"/>
    <property type="project" value="InterPro"/>
</dbReference>
<organism evidence="7 8">
    <name type="scientific">Roseburia zhanii</name>
    <dbReference type="NCBI Taxonomy" id="2763064"/>
    <lineage>
        <taxon>Bacteria</taxon>
        <taxon>Bacillati</taxon>
        <taxon>Bacillota</taxon>
        <taxon>Clostridia</taxon>
        <taxon>Lachnospirales</taxon>
        <taxon>Lachnospiraceae</taxon>
        <taxon>Roseburia</taxon>
    </lineage>
</organism>
<evidence type="ECO:0000259" key="6">
    <source>
        <dbReference type="Pfam" id="PF08543"/>
    </source>
</evidence>
<dbReference type="SUPFAM" id="SSF53613">
    <property type="entry name" value="Ribokinase-like"/>
    <property type="match status" value="1"/>
</dbReference>
<dbReference type="AlphaFoldDB" id="A0A923LNC9"/>
<evidence type="ECO:0000256" key="1">
    <source>
        <dbReference type="ARBA" id="ARBA00012104"/>
    </source>
</evidence>
<evidence type="ECO:0000256" key="2">
    <source>
        <dbReference type="ARBA" id="ARBA00022679"/>
    </source>
</evidence>
<evidence type="ECO:0000313" key="8">
    <source>
        <dbReference type="Proteomes" id="UP000606720"/>
    </source>
</evidence>
<evidence type="ECO:0000256" key="3">
    <source>
        <dbReference type="ARBA" id="ARBA00022741"/>
    </source>
</evidence>
<name>A0A923LNC9_9FIRM</name>
<keyword evidence="4 7" id="KW-0418">Kinase</keyword>
<keyword evidence="5" id="KW-0067">ATP-binding</keyword>
<sequence length="273" mass="29766">MTNKQIPPKLLIINDMAGVGRCSMAVALPVVSCCKVQACPIPTAIFSNHTGFETHYSVDLSSHLPQFLSHLNLLPVSFDGICCGFLNSTEQIEQLKAYFSTLKKEIPIFFDPVMGDHGKAYKTVTPAFIESLKAMLPFTALITPNLTEACLLTDTNYAPDPTDEALVKICRKLQAMGASKIVITGIERKDSVINAIFESSLSLIEQKKITPSRPGTGDIFISIVSALLLREFSLEQSVDTASDFICQCLEISKDIPSVEGAAIENCLYLLTNL</sequence>
<dbReference type="Pfam" id="PF08543">
    <property type="entry name" value="Phos_pyr_kin"/>
    <property type="match status" value="1"/>
</dbReference>
<dbReference type="GO" id="GO:0005524">
    <property type="term" value="F:ATP binding"/>
    <property type="evidence" value="ECO:0007669"/>
    <property type="project" value="UniProtKB-KW"/>
</dbReference>
<dbReference type="GO" id="GO:0008478">
    <property type="term" value="F:pyridoxal kinase activity"/>
    <property type="evidence" value="ECO:0007669"/>
    <property type="project" value="UniProtKB-EC"/>
</dbReference>
<dbReference type="PANTHER" id="PTHR10534:SF2">
    <property type="entry name" value="PYRIDOXAL KINASE"/>
    <property type="match status" value="1"/>
</dbReference>
<dbReference type="RefSeq" id="WP_186866400.1">
    <property type="nucleotide sequence ID" value="NZ_JACOPH010000002.1"/>
</dbReference>
<dbReference type="Proteomes" id="UP000606720">
    <property type="component" value="Unassembled WGS sequence"/>
</dbReference>
<dbReference type="Gene3D" id="3.40.1190.20">
    <property type="match status" value="1"/>
</dbReference>
<feature type="domain" description="Pyridoxamine kinase/Phosphomethylpyrimidine kinase" evidence="6">
    <location>
        <begin position="33"/>
        <end position="252"/>
    </location>
</feature>
<dbReference type="GO" id="GO:0005829">
    <property type="term" value="C:cytosol"/>
    <property type="evidence" value="ECO:0007669"/>
    <property type="project" value="TreeGrafter"/>
</dbReference>
<evidence type="ECO:0000256" key="4">
    <source>
        <dbReference type="ARBA" id="ARBA00022777"/>
    </source>
</evidence>
<keyword evidence="2" id="KW-0808">Transferase</keyword>
<dbReference type="EC" id="2.7.1.35" evidence="1"/>
<protein>
    <recommendedName>
        <fullName evidence="1">pyridoxal kinase</fullName>
        <ecNumber evidence="1">2.7.1.35</ecNumber>
    </recommendedName>
</protein>
<comment type="caution">
    <text evidence="7">The sequence shown here is derived from an EMBL/GenBank/DDBJ whole genome shotgun (WGS) entry which is preliminary data.</text>
</comment>
<dbReference type="PANTHER" id="PTHR10534">
    <property type="entry name" value="PYRIDOXAL KINASE"/>
    <property type="match status" value="1"/>
</dbReference>
<accession>A0A923LNC9</accession>
<keyword evidence="3" id="KW-0547">Nucleotide-binding</keyword>
<dbReference type="InterPro" id="IPR013749">
    <property type="entry name" value="PM/HMP-P_kinase-1"/>
</dbReference>
<dbReference type="InterPro" id="IPR029056">
    <property type="entry name" value="Ribokinase-like"/>
</dbReference>
<gene>
    <name evidence="7" type="ORF">H8S17_04455</name>
</gene>
<evidence type="ECO:0000256" key="5">
    <source>
        <dbReference type="ARBA" id="ARBA00022840"/>
    </source>
</evidence>
<dbReference type="InterPro" id="IPR004625">
    <property type="entry name" value="PyrdxlKinase"/>
</dbReference>
<dbReference type="EMBL" id="JACOPH010000002">
    <property type="protein sequence ID" value="MBC5713472.1"/>
    <property type="molecule type" value="Genomic_DNA"/>
</dbReference>
<evidence type="ECO:0000313" key="7">
    <source>
        <dbReference type="EMBL" id="MBC5713472.1"/>
    </source>
</evidence>
<keyword evidence="8" id="KW-1185">Reference proteome</keyword>
<proteinExistence type="predicted"/>